<name>A0A0E9X7F2_ANGAN</name>
<evidence type="ECO:0000313" key="1">
    <source>
        <dbReference type="EMBL" id="JAH97633.1"/>
    </source>
</evidence>
<reference evidence="1" key="2">
    <citation type="journal article" date="2015" name="Fish Shellfish Immunol.">
        <title>Early steps in the European eel (Anguilla anguilla)-Vibrio vulnificus interaction in the gills: Role of the RtxA13 toxin.</title>
        <authorList>
            <person name="Callol A."/>
            <person name="Pajuelo D."/>
            <person name="Ebbesson L."/>
            <person name="Teles M."/>
            <person name="MacKenzie S."/>
            <person name="Amaro C."/>
        </authorList>
    </citation>
    <scope>NUCLEOTIDE SEQUENCE</scope>
</reference>
<proteinExistence type="predicted"/>
<protein>
    <submittedName>
        <fullName evidence="1">Uncharacterized protein</fullName>
    </submittedName>
</protein>
<accession>A0A0E9X7F2</accession>
<sequence length="55" mass="6784">MCFVWRWCIQDLRFKQYLQRSLDVRTPAEKMWPVCTACRAPQIHFLLLTEHYKLI</sequence>
<organism evidence="1">
    <name type="scientific">Anguilla anguilla</name>
    <name type="common">European freshwater eel</name>
    <name type="synonym">Muraena anguilla</name>
    <dbReference type="NCBI Taxonomy" id="7936"/>
    <lineage>
        <taxon>Eukaryota</taxon>
        <taxon>Metazoa</taxon>
        <taxon>Chordata</taxon>
        <taxon>Craniata</taxon>
        <taxon>Vertebrata</taxon>
        <taxon>Euteleostomi</taxon>
        <taxon>Actinopterygii</taxon>
        <taxon>Neopterygii</taxon>
        <taxon>Teleostei</taxon>
        <taxon>Anguilliformes</taxon>
        <taxon>Anguillidae</taxon>
        <taxon>Anguilla</taxon>
    </lineage>
</organism>
<dbReference type="EMBL" id="GBXM01010944">
    <property type="protein sequence ID" value="JAH97633.1"/>
    <property type="molecule type" value="Transcribed_RNA"/>
</dbReference>
<dbReference type="AlphaFoldDB" id="A0A0E9X7F2"/>
<reference evidence="1" key="1">
    <citation type="submission" date="2014-11" db="EMBL/GenBank/DDBJ databases">
        <authorList>
            <person name="Amaro Gonzalez C."/>
        </authorList>
    </citation>
    <scope>NUCLEOTIDE SEQUENCE</scope>
</reference>